<keyword evidence="2" id="KW-1015">Disulfide bond</keyword>
<organism evidence="5 6">
    <name type="scientific">Asbolus verrucosus</name>
    <name type="common">Desert ironclad beetle</name>
    <dbReference type="NCBI Taxonomy" id="1661398"/>
    <lineage>
        <taxon>Eukaryota</taxon>
        <taxon>Metazoa</taxon>
        <taxon>Ecdysozoa</taxon>
        <taxon>Arthropoda</taxon>
        <taxon>Hexapoda</taxon>
        <taxon>Insecta</taxon>
        <taxon>Pterygota</taxon>
        <taxon>Neoptera</taxon>
        <taxon>Endopterygota</taxon>
        <taxon>Coleoptera</taxon>
        <taxon>Polyphaga</taxon>
        <taxon>Cucujiformia</taxon>
        <taxon>Tenebrionidae</taxon>
        <taxon>Pimeliinae</taxon>
        <taxon>Asbolus</taxon>
    </lineage>
</organism>
<proteinExistence type="inferred from homology"/>
<dbReference type="Gene3D" id="3.90.70.10">
    <property type="entry name" value="Cysteine proteinases"/>
    <property type="match status" value="1"/>
</dbReference>
<dbReference type="PANTHER" id="PTHR12411">
    <property type="entry name" value="CYSTEINE PROTEASE FAMILY C1-RELATED"/>
    <property type="match status" value="1"/>
</dbReference>
<comment type="similarity">
    <text evidence="1">Belongs to the peptidase C1 family.</text>
</comment>
<dbReference type="InterPro" id="IPR013128">
    <property type="entry name" value="Peptidase_C1A"/>
</dbReference>
<dbReference type="EMBL" id="QDEB01063972">
    <property type="protein sequence ID" value="RZC36225.1"/>
    <property type="molecule type" value="Genomic_DNA"/>
</dbReference>
<dbReference type="CDD" id="cd02248">
    <property type="entry name" value="Peptidase_C1A"/>
    <property type="match status" value="1"/>
</dbReference>
<evidence type="ECO:0000313" key="6">
    <source>
        <dbReference type="Proteomes" id="UP000292052"/>
    </source>
</evidence>
<reference evidence="5 6" key="1">
    <citation type="submission" date="2017-03" db="EMBL/GenBank/DDBJ databases">
        <title>Genome of the blue death feigning beetle - Asbolus verrucosus.</title>
        <authorList>
            <person name="Rider S.D."/>
        </authorList>
    </citation>
    <scope>NUCLEOTIDE SEQUENCE [LARGE SCALE GENOMIC DNA]</scope>
    <source>
        <strain evidence="5">Butters</strain>
        <tissue evidence="5">Head and leg muscle</tissue>
    </source>
</reference>
<feature type="domain" description="Peptidase C1A papain C-terminal" evidence="4">
    <location>
        <begin position="25"/>
        <end position="244"/>
    </location>
</feature>
<accession>A0A482VTN0</accession>
<name>A0A482VTN0_ASBVE</name>
<gene>
    <name evidence="5" type="ORF">BDFB_005261</name>
</gene>
<dbReference type="OrthoDB" id="190265at2759"/>
<feature type="non-terminal residue" evidence="5">
    <location>
        <position position="1"/>
    </location>
</feature>
<evidence type="ECO:0000256" key="3">
    <source>
        <dbReference type="SAM" id="MobiDB-lite"/>
    </source>
</evidence>
<comment type="caution">
    <text evidence="5">The sequence shown here is derived from an EMBL/GenBank/DDBJ whole genome shotgun (WGS) entry which is preliminary data.</text>
</comment>
<feature type="compositionally biased region" description="Polar residues" evidence="3">
    <location>
        <begin position="1"/>
        <end position="10"/>
    </location>
</feature>
<dbReference type="Proteomes" id="UP000292052">
    <property type="component" value="Unassembled WGS sequence"/>
</dbReference>
<dbReference type="Pfam" id="PF00112">
    <property type="entry name" value="Peptidase_C1"/>
    <property type="match status" value="1"/>
</dbReference>
<evidence type="ECO:0000256" key="1">
    <source>
        <dbReference type="ARBA" id="ARBA00008455"/>
    </source>
</evidence>
<dbReference type="FunFam" id="3.90.70.10:FF:000332">
    <property type="entry name" value="Cathepsin L1"/>
    <property type="match status" value="1"/>
</dbReference>
<dbReference type="GO" id="GO:0008234">
    <property type="term" value="F:cysteine-type peptidase activity"/>
    <property type="evidence" value="ECO:0007669"/>
    <property type="project" value="InterPro"/>
</dbReference>
<dbReference type="SUPFAM" id="SSF54001">
    <property type="entry name" value="Cysteine proteinases"/>
    <property type="match status" value="1"/>
</dbReference>
<protein>
    <submittedName>
        <fullName evidence="5">Peptidase C1 domain containing protein</fullName>
    </submittedName>
</protein>
<dbReference type="STRING" id="1661398.A0A482VTN0"/>
<dbReference type="AlphaFoldDB" id="A0A482VTN0"/>
<dbReference type="GO" id="GO:0006508">
    <property type="term" value="P:proteolysis"/>
    <property type="evidence" value="ECO:0007669"/>
    <property type="project" value="InterPro"/>
</dbReference>
<sequence length="245" mass="27171">SYTSQSQLRPSESDAPLPELPTGPLPLTKDWRDEKVVTPVEDQGKDCKASWAFSAAGVIESNYAIREGKDKLVTLSAQNLIDCVKEYGDNSCKGGSTEDALHFIDDYGIMKETDYPYEGRDGASCEFDESKSFTKIDKYRKIPSGSEQQLKKVVGLQGPVVANIHATEKFISYDYGVFYDEECSSVSSNLNYSVLVVGYDIVGNQEIWILKNSMGSDWGINGYMRLARNKKNHCGIATAAFLPVW</sequence>
<feature type="region of interest" description="Disordered" evidence="3">
    <location>
        <begin position="1"/>
        <end position="32"/>
    </location>
</feature>
<dbReference type="SMART" id="SM00645">
    <property type="entry name" value="Pept_C1"/>
    <property type="match status" value="1"/>
</dbReference>
<evidence type="ECO:0000259" key="4">
    <source>
        <dbReference type="SMART" id="SM00645"/>
    </source>
</evidence>
<dbReference type="InterPro" id="IPR000668">
    <property type="entry name" value="Peptidase_C1A_C"/>
</dbReference>
<dbReference type="InterPro" id="IPR038765">
    <property type="entry name" value="Papain-like_cys_pep_sf"/>
</dbReference>
<keyword evidence="6" id="KW-1185">Reference proteome</keyword>
<evidence type="ECO:0000256" key="2">
    <source>
        <dbReference type="ARBA" id="ARBA00023157"/>
    </source>
</evidence>
<evidence type="ECO:0000313" key="5">
    <source>
        <dbReference type="EMBL" id="RZC36225.1"/>
    </source>
</evidence>
<dbReference type="InterPro" id="IPR039417">
    <property type="entry name" value="Peptidase_C1A_papain-like"/>
</dbReference>